<protein>
    <submittedName>
        <fullName evidence="2">Uncharacterized protein</fullName>
    </submittedName>
</protein>
<dbReference type="EMBL" id="VIEB01000174">
    <property type="protein sequence ID" value="TQE02547.1"/>
    <property type="molecule type" value="Genomic_DNA"/>
</dbReference>
<reference evidence="2 3" key="1">
    <citation type="journal article" date="2019" name="G3 (Bethesda)">
        <title>Sequencing of a Wild Apple (Malus baccata) Genome Unravels the Differences Between Cultivated and Wild Apple Species Regarding Disease Resistance and Cold Tolerance.</title>
        <authorList>
            <person name="Chen X."/>
        </authorList>
    </citation>
    <scope>NUCLEOTIDE SEQUENCE [LARGE SCALE GENOMIC DNA]</scope>
    <source>
        <strain evidence="3">cv. Shandingzi</strain>
        <tissue evidence="2">Leaves</tissue>
    </source>
</reference>
<dbReference type="AlphaFoldDB" id="A0A540MUS3"/>
<accession>A0A540MUS3</accession>
<proteinExistence type="predicted"/>
<keyword evidence="3" id="KW-1185">Reference proteome</keyword>
<sequence length="267" mass="30279">MAPQLITSDCSSASYSAHMGSKPQLRSRLRGRVPLSHCPLFHNLPNDSIVLVATNRLHHPPRSHHPRLASWRPNQPSWRERRQKDSPYQAEEQEDPGHLSGPKDKPDHSDHPSLDPKCLPPNYRRTCANVNSLLTHDCRALILSKCPMDADSWISHQQQVRDAMHSRLSHPDVPVEELTLDLRVSLQVLMDRVGQMKDKEIRSLGAGWVREVESCSSSSSTATTETDSRLQHMEEELARQRELIRQYFMVVSQSISAYGITIPPLLS</sequence>
<comment type="caution">
    <text evidence="2">The sequence shown here is derived from an EMBL/GenBank/DDBJ whole genome shotgun (WGS) entry which is preliminary data.</text>
</comment>
<name>A0A540MUS3_MALBA</name>
<feature type="region of interest" description="Disordered" evidence="1">
    <location>
        <begin position="59"/>
        <end position="121"/>
    </location>
</feature>
<feature type="compositionally biased region" description="Basic and acidic residues" evidence="1">
    <location>
        <begin position="95"/>
        <end position="114"/>
    </location>
</feature>
<evidence type="ECO:0000313" key="3">
    <source>
        <dbReference type="Proteomes" id="UP000315295"/>
    </source>
</evidence>
<organism evidence="2 3">
    <name type="scientific">Malus baccata</name>
    <name type="common">Siberian crab apple</name>
    <name type="synonym">Pyrus baccata</name>
    <dbReference type="NCBI Taxonomy" id="106549"/>
    <lineage>
        <taxon>Eukaryota</taxon>
        <taxon>Viridiplantae</taxon>
        <taxon>Streptophyta</taxon>
        <taxon>Embryophyta</taxon>
        <taxon>Tracheophyta</taxon>
        <taxon>Spermatophyta</taxon>
        <taxon>Magnoliopsida</taxon>
        <taxon>eudicotyledons</taxon>
        <taxon>Gunneridae</taxon>
        <taxon>Pentapetalae</taxon>
        <taxon>rosids</taxon>
        <taxon>fabids</taxon>
        <taxon>Rosales</taxon>
        <taxon>Rosaceae</taxon>
        <taxon>Amygdaloideae</taxon>
        <taxon>Maleae</taxon>
        <taxon>Malus</taxon>
    </lineage>
</organism>
<dbReference type="Proteomes" id="UP000315295">
    <property type="component" value="Unassembled WGS sequence"/>
</dbReference>
<evidence type="ECO:0000313" key="2">
    <source>
        <dbReference type="EMBL" id="TQE02547.1"/>
    </source>
</evidence>
<feature type="compositionally biased region" description="Polar residues" evidence="1">
    <location>
        <begin position="1"/>
        <end position="15"/>
    </location>
</feature>
<feature type="region of interest" description="Disordered" evidence="1">
    <location>
        <begin position="1"/>
        <end position="25"/>
    </location>
</feature>
<gene>
    <name evidence="2" type="ORF">C1H46_011853</name>
</gene>
<evidence type="ECO:0000256" key="1">
    <source>
        <dbReference type="SAM" id="MobiDB-lite"/>
    </source>
</evidence>